<organism evidence="1 2">
    <name type="scientific">Candidatus Fimenecus excrementigallinarum</name>
    <dbReference type="NCBI Taxonomy" id="2840816"/>
    <lineage>
        <taxon>Bacteria</taxon>
        <taxon>Bacillati</taxon>
        <taxon>Bacillota</taxon>
        <taxon>Clostridia</taxon>
        <taxon>Candidatus Fimenecus</taxon>
    </lineage>
</organism>
<dbReference type="GO" id="GO:0000287">
    <property type="term" value="F:magnesium ion binding"/>
    <property type="evidence" value="ECO:0007669"/>
    <property type="project" value="TreeGrafter"/>
</dbReference>
<dbReference type="Pfam" id="PF08282">
    <property type="entry name" value="Hydrolase_3"/>
    <property type="match status" value="1"/>
</dbReference>
<dbReference type="Gene3D" id="3.30.1240.10">
    <property type="match status" value="1"/>
</dbReference>
<gene>
    <name evidence="1" type="ORF">IAC53_00370</name>
</gene>
<dbReference type="PANTHER" id="PTHR10000:SF8">
    <property type="entry name" value="HAD SUPERFAMILY HYDROLASE-LIKE, TYPE 3"/>
    <property type="match status" value="1"/>
</dbReference>
<reference evidence="1" key="2">
    <citation type="journal article" date="2021" name="PeerJ">
        <title>Extensive microbial diversity within the chicken gut microbiome revealed by metagenomics and culture.</title>
        <authorList>
            <person name="Gilroy R."/>
            <person name="Ravi A."/>
            <person name="Getino M."/>
            <person name="Pursley I."/>
            <person name="Horton D.L."/>
            <person name="Alikhan N.F."/>
            <person name="Baker D."/>
            <person name="Gharbi K."/>
            <person name="Hall N."/>
            <person name="Watson M."/>
            <person name="Adriaenssens E.M."/>
            <person name="Foster-Nyarko E."/>
            <person name="Jarju S."/>
            <person name="Secka A."/>
            <person name="Antonio M."/>
            <person name="Oren A."/>
            <person name="Chaudhuri R.R."/>
            <person name="La Ragione R."/>
            <person name="Hildebrand F."/>
            <person name="Pallen M.J."/>
        </authorList>
    </citation>
    <scope>NUCLEOTIDE SEQUENCE</scope>
    <source>
        <strain evidence="1">ChiGjej1B1-19959</strain>
    </source>
</reference>
<dbReference type="InterPro" id="IPR006379">
    <property type="entry name" value="HAD-SF_hydro_IIB"/>
</dbReference>
<evidence type="ECO:0000313" key="2">
    <source>
        <dbReference type="Proteomes" id="UP000824071"/>
    </source>
</evidence>
<dbReference type="InterPro" id="IPR023214">
    <property type="entry name" value="HAD_sf"/>
</dbReference>
<dbReference type="SFLD" id="SFLDG01140">
    <property type="entry name" value="C2.B:_Phosphomannomutase_and_P"/>
    <property type="match status" value="1"/>
</dbReference>
<dbReference type="GO" id="GO:0005829">
    <property type="term" value="C:cytosol"/>
    <property type="evidence" value="ECO:0007669"/>
    <property type="project" value="TreeGrafter"/>
</dbReference>
<dbReference type="Proteomes" id="UP000824071">
    <property type="component" value="Unassembled WGS sequence"/>
</dbReference>
<dbReference type="EMBL" id="DVMW01000002">
    <property type="protein sequence ID" value="HIU35057.1"/>
    <property type="molecule type" value="Genomic_DNA"/>
</dbReference>
<evidence type="ECO:0000313" key="1">
    <source>
        <dbReference type="EMBL" id="HIU35057.1"/>
    </source>
</evidence>
<protein>
    <submittedName>
        <fullName evidence="1">HAD-IIB family hydrolase</fullName>
    </submittedName>
</protein>
<dbReference type="AlphaFoldDB" id="A0A9D1ID41"/>
<keyword evidence="1" id="KW-0378">Hydrolase</keyword>
<dbReference type="InterPro" id="IPR036412">
    <property type="entry name" value="HAD-like_sf"/>
</dbReference>
<dbReference type="Gene3D" id="3.40.50.1000">
    <property type="entry name" value="HAD superfamily/HAD-like"/>
    <property type="match status" value="1"/>
</dbReference>
<sequence>MDIRLFATDLDGTLLNSNGAVSRRNFAAMRRACADGCFVVPTTGRSFYEMPAALREARGCYTHCICSDGAAIYNGKGDLVWKTVFSPDAVRHIVAVLKNYDVLLEFYVNGVPYAPKDKLNAAAYRHYRIEPDYDAVMDETRRGFADMDAFLERSIGDMEIFNVFFADENERTEAFARLAHGGVAELTTSMQSNLEILQPGVNKGSGLRRLCKMLGLSTKQVLAVGDSRNDLTMFRTVGVGLAVSGACNELKERATAVICSNDAHTFAYAYSHYAPQKAAAHGKEESLWARRRRPAKSTF</sequence>
<dbReference type="GO" id="GO:0016791">
    <property type="term" value="F:phosphatase activity"/>
    <property type="evidence" value="ECO:0007669"/>
    <property type="project" value="TreeGrafter"/>
</dbReference>
<dbReference type="NCBIfam" id="TIGR01484">
    <property type="entry name" value="HAD-SF-IIB"/>
    <property type="match status" value="1"/>
</dbReference>
<proteinExistence type="predicted"/>
<accession>A0A9D1ID41</accession>
<reference evidence="1" key="1">
    <citation type="submission" date="2020-10" db="EMBL/GenBank/DDBJ databases">
        <authorList>
            <person name="Gilroy R."/>
        </authorList>
    </citation>
    <scope>NUCLEOTIDE SEQUENCE</scope>
    <source>
        <strain evidence="1">ChiGjej1B1-19959</strain>
    </source>
</reference>
<dbReference type="SFLD" id="SFLDS00003">
    <property type="entry name" value="Haloacid_Dehalogenase"/>
    <property type="match status" value="1"/>
</dbReference>
<dbReference type="PANTHER" id="PTHR10000">
    <property type="entry name" value="PHOSPHOSERINE PHOSPHATASE"/>
    <property type="match status" value="1"/>
</dbReference>
<comment type="caution">
    <text evidence="1">The sequence shown here is derived from an EMBL/GenBank/DDBJ whole genome shotgun (WGS) entry which is preliminary data.</text>
</comment>
<dbReference type="PROSITE" id="PS01228">
    <property type="entry name" value="COF_1"/>
    <property type="match status" value="1"/>
</dbReference>
<name>A0A9D1ID41_9FIRM</name>
<dbReference type="SUPFAM" id="SSF56784">
    <property type="entry name" value="HAD-like"/>
    <property type="match status" value="1"/>
</dbReference>